<evidence type="ECO:0008006" key="4">
    <source>
        <dbReference type="Google" id="ProtNLM"/>
    </source>
</evidence>
<dbReference type="RefSeq" id="WP_081204133.1">
    <property type="nucleotide sequence ID" value="NZ_FOCZ01000007.1"/>
</dbReference>
<evidence type="ECO:0000256" key="1">
    <source>
        <dbReference type="SAM" id="SignalP"/>
    </source>
</evidence>
<dbReference type="Proteomes" id="UP000192610">
    <property type="component" value="Unassembled WGS sequence"/>
</dbReference>
<keyword evidence="3" id="KW-1185">Reference proteome</keyword>
<evidence type="ECO:0000313" key="3">
    <source>
        <dbReference type="Proteomes" id="UP000192610"/>
    </source>
</evidence>
<name>A0A1V9E4B3_9BACT</name>
<sequence length="151" mass="16920">MKTTIATISLIMLLASVKCIAQSNEPWTAKQLIEPADLAKTINNPKATQPHIFCIGPGAMIKNSIDIGPGKDKASLDKFKQELSQLPKDANIVIYCGCCPFDHCPNIRPAFTLLNEMKFTNHKLLDIPHNIKVDWKDHNYPVQNRRPALLF</sequence>
<proteinExistence type="predicted"/>
<dbReference type="AlphaFoldDB" id="A0A1V9E4B3"/>
<accession>A0A1V9E4B3</accession>
<feature type="chain" id="PRO_5010701468" description="Rhodanese domain-containing protein" evidence="1">
    <location>
        <begin position="22"/>
        <end position="151"/>
    </location>
</feature>
<organism evidence="2 3">
    <name type="scientific">Niastella yeongjuensis</name>
    <dbReference type="NCBI Taxonomy" id="354355"/>
    <lineage>
        <taxon>Bacteria</taxon>
        <taxon>Pseudomonadati</taxon>
        <taxon>Bacteroidota</taxon>
        <taxon>Chitinophagia</taxon>
        <taxon>Chitinophagales</taxon>
        <taxon>Chitinophagaceae</taxon>
        <taxon>Niastella</taxon>
    </lineage>
</organism>
<reference evidence="3" key="1">
    <citation type="submission" date="2016-04" db="EMBL/GenBank/DDBJ databases">
        <authorList>
            <person name="Chen L."/>
            <person name="Zhuang W."/>
            <person name="Wang G."/>
        </authorList>
    </citation>
    <scope>NUCLEOTIDE SEQUENCE [LARGE SCALE GENOMIC DNA]</scope>
    <source>
        <strain evidence="3">17621</strain>
    </source>
</reference>
<comment type="caution">
    <text evidence="2">The sequence shown here is derived from an EMBL/GenBank/DDBJ whole genome shotgun (WGS) entry which is preliminary data.</text>
</comment>
<evidence type="ECO:0000313" key="2">
    <source>
        <dbReference type="EMBL" id="OQP40901.1"/>
    </source>
</evidence>
<gene>
    <name evidence="2" type="ORF">A4H97_14950</name>
</gene>
<feature type="signal peptide" evidence="1">
    <location>
        <begin position="1"/>
        <end position="21"/>
    </location>
</feature>
<dbReference type="OrthoDB" id="760650at2"/>
<dbReference type="EMBL" id="LVXG01000067">
    <property type="protein sequence ID" value="OQP40901.1"/>
    <property type="molecule type" value="Genomic_DNA"/>
</dbReference>
<protein>
    <recommendedName>
        <fullName evidence="4">Rhodanese domain-containing protein</fullName>
    </recommendedName>
</protein>
<keyword evidence="1" id="KW-0732">Signal</keyword>
<dbReference type="STRING" id="354355.SAMN05660816_04060"/>